<feature type="chain" id="PRO_5040733355" evidence="2">
    <location>
        <begin position="20"/>
        <end position="179"/>
    </location>
</feature>
<feature type="signal peptide" evidence="2">
    <location>
        <begin position="1"/>
        <end position="19"/>
    </location>
</feature>
<evidence type="ECO:0000256" key="2">
    <source>
        <dbReference type="SAM" id="SignalP"/>
    </source>
</evidence>
<sequence length="179" mass="19144">MRSFIVTFLSVSWSASVFRSNATTHAYPCQAVKSCLTSSDEIKKFGSIVETMDFDLNATIAAVSDMCPYIVAAETCIKQNSLCCSSVAVTLAEKYGLGLSDNEIEESIAAVQMQYDGECSEDLCGGIVGRNADKILIMGTLAGTAGIAALLIFGLKTCRRSKPETQLSNEISTTPFHTL</sequence>
<gene>
    <name evidence="3" type="ORF">TrVE_jg5020</name>
</gene>
<name>A0A9W7BH50_9STRA</name>
<proteinExistence type="predicted"/>
<evidence type="ECO:0000313" key="3">
    <source>
        <dbReference type="EMBL" id="GMH91046.1"/>
    </source>
</evidence>
<comment type="caution">
    <text evidence="3">The sequence shown here is derived from an EMBL/GenBank/DDBJ whole genome shotgun (WGS) entry which is preliminary data.</text>
</comment>
<feature type="transmembrane region" description="Helical" evidence="1">
    <location>
        <begin position="135"/>
        <end position="155"/>
    </location>
</feature>
<keyword evidence="1" id="KW-0472">Membrane</keyword>
<keyword evidence="1" id="KW-1133">Transmembrane helix</keyword>
<dbReference type="Proteomes" id="UP001165160">
    <property type="component" value="Unassembled WGS sequence"/>
</dbReference>
<dbReference type="AlphaFoldDB" id="A0A9W7BH50"/>
<evidence type="ECO:0000313" key="4">
    <source>
        <dbReference type="Proteomes" id="UP001165160"/>
    </source>
</evidence>
<organism evidence="3 4">
    <name type="scientific">Triparma verrucosa</name>
    <dbReference type="NCBI Taxonomy" id="1606542"/>
    <lineage>
        <taxon>Eukaryota</taxon>
        <taxon>Sar</taxon>
        <taxon>Stramenopiles</taxon>
        <taxon>Ochrophyta</taxon>
        <taxon>Bolidophyceae</taxon>
        <taxon>Parmales</taxon>
        <taxon>Triparmaceae</taxon>
        <taxon>Triparma</taxon>
    </lineage>
</organism>
<protein>
    <submittedName>
        <fullName evidence="3">Uncharacterized protein</fullName>
    </submittedName>
</protein>
<keyword evidence="2" id="KW-0732">Signal</keyword>
<keyword evidence="4" id="KW-1185">Reference proteome</keyword>
<accession>A0A9W7BH50</accession>
<reference evidence="4" key="1">
    <citation type="journal article" date="2023" name="Commun. Biol.">
        <title>Genome analysis of Parmales, the sister group of diatoms, reveals the evolutionary specialization of diatoms from phago-mixotrophs to photoautotrophs.</title>
        <authorList>
            <person name="Ban H."/>
            <person name="Sato S."/>
            <person name="Yoshikawa S."/>
            <person name="Yamada K."/>
            <person name="Nakamura Y."/>
            <person name="Ichinomiya M."/>
            <person name="Sato N."/>
            <person name="Blanc-Mathieu R."/>
            <person name="Endo H."/>
            <person name="Kuwata A."/>
            <person name="Ogata H."/>
        </authorList>
    </citation>
    <scope>NUCLEOTIDE SEQUENCE [LARGE SCALE GENOMIC DNA]</scope>
    <source>
        <strain evidence="4">NIES 3699</strain>
    </source>
</reference>
<keyword evidence="1" id="KW-0812">Transmembrane</keyword>
<evidence type="ECO:0000256" key="1">
    <source>
        <dbReference type="SAM" id="Phobius"/>
    </source>
</evidence>
<dbReference type="EMBL" id="BRXX01000112">
    <property type="protein sequence ID" value="GMH91046.1"/>
    <property type="molecule type" value="Genomic_DNA"/>
</dbReference>